<reference evidence="2 3" key="1">
    <citation type="submission" date="2019-10" db="EMBL/GenBank/DDBJ databases">
        <title>Nonomuraea sp. nov., isolated from Phyllanthus amarus.</title>
        <authorList>
            <person name="Klykleung N."/>
            <person name="Tanasupawat S."/>
        </authorList>
    </citation>
    <scope>NUCLEOTIDE SEQUENCE [LARGE SCALE GENOMIC DNA]</scope>
    <source>
        <strain evidence="2 3">CR1-09</strain>
    </source>
</reference>
<evidence type="ECO:0000313" key="3">
    <source>
        <dbReference type="Proteomes" id="UP000313066"/>
    </source>
</evidence>
<dbReference type="EMBL" id="VDMA02000008">
    <property type="protein sequence ID" value="KAB8184048.1"/>
    <property type="molecule type" value="Genomic_DNA"/>
</dbReference>
<organism evidence="2 3">
    <name type="scientific">Microbispora catharanthi</name>
    <dbReference type="NCBI Taxonomy" id="1712871"/>
    <lineage>
        <taxon>Bacteria</taxon>
        <taxon>Bacillati</taxon>
        <taxon>Actinomycetota</taxon>
        <taxon>Actinomycetes</taxon>
        <taxon>Streptosporangiales</taxon>
        <taxon>Streptosporangiaceae</taxon>
        <taxon>Microbispora</taxon>
    </lineage>
</organism>
<sequence>MKDITLRDLQDLPPTLDLMTAARILGIGRTKAYELAKKNEFPVQTIRIGDLYRISTPDLLKLLGGDIR</sequence>
<dbReference type="RefSeq" id="WP_139575453.1">
    <property type="nucleotide sequence ID" value="NZ_VDMA02000008.1"/>
</dbReference>
<proteinExistence type="predicted"/>
<name>A0A5N6BUA0_9ACTN</name>
<keyword evidence="3" id="KW-1185">Reference proteome</keyword>
<evidence type="ECO:0000313" key="2">
    <source>
        <dbReference type="EMBL" id="KAB8184048.1"/>
    </source>
</evidence>
<gene>
    <name evidence="2" type="ORF">FH610_017060</name>
</gene>
<accession>A0A5N6BUA0</accession>
<comment type="caution">
    <text evidence="2">The sequence shown here is derived from an EMBL/GenBank/DDBJ whole genome shotgun (WGS) entry which is preliminary data.</text>
</comment>
<evidence type="ECO:0000259" key="1">
    <source>
        <dbReference type="Pfam" id="PF12728"/>
    </source>
</evidence>
<protein>
    <submittedName>
        <fullName evidence="2">Helix-turn-helix domain-containing protein</fullName>
    </submittedName>
</protein>
<dbReference type="Pfam" id="PF12728">
    <property type="entry name" value="HTH_17"/>
    <property type="match status" value="1"/>
</dbReference>
<dbReference type="AlphaFoldDB" id="A0A5N6BUA0"/>
<dbReference type="InterPro" id="IPR041657">
    <property type="entry name" value="HTH_17"/>
</dbReference>
<feature type="domain" description="Helix-turn-helix" evidence="1">
    <location>
        <begin position="21"/>
        <end position="63"/>
    </location>
</feature>
<dbReference type="Proteomes" id="UP000313066">
    <property type="component" value="Unassembled WGS sequence"/>
</dbReference>